<keyword evidence="4" id="KW-0732">Signal</keyword>
<reference evidence="7" key="1">
    <citation type="submission" date="2025-08" db="UniProtKB">
        <authorList>
            <consortium name="RefSeq"/>
        </authorList>
    </citation>
    <scope>IDENTIFICATION</scope>
    <source>
        <strain evidence="7">Nigerian</strain>
        <tissue evidence="7">Liver and blood</tissue>
    </source>
</reference>
<keyword evidence="6" id="KW-1185">Reference proteome</keyword>
<accession>A0A8J0T0T8</accession>
<evidence type="ECO:0000313" key="6">
    <source>
        <dbReference type="Proteomes" id="UP000008143"/>
    </source>
</evidence>
<dbReference type="Xenbase" id="XB-GENE-29078851">
    <property type="gene designation" value="cd274l"/>
</dbReference>
<feature type="compositionally biased region" description="Basic and acidic residues" evidence="2">
    <location>
        <begin position="2142"/>
        <end position="2151"/>
    </location>
</feature>
<keyword evidence="3" id="KW-0472">Membrane</keyword>
<sequence length="2151" mass="240375">MEQRGALLILLFSFLSPSGAELEVQAPPAHTVTLGSDVTLPCSFSVGPTQVDLQLLAILWYFQDTEILVFNAHGSIKEESEPRVTIREEDAGKGIASLHLAQIRLSDAGLYKCMVIYIPRSHTKEVQLTVHAVPSISELGILEKPMGASMILCSVSRFYPKNISVTLMKDGKDVDYSTLSDYTQNSDGTFSINKTLMISASEKPRTLSCVVQHGSHPRPIQRDVQLQYGGKNGIGEYNESNESNMAAVLGGTGAVLLLIVILAIVYYKYTRKKGLEEFTMGAIQGPPVWLDGEKLTLYCTASSCPQDVKVSWILKAQDGTMSEFSEAGTGEAEEEQPLISREYIVSKEKTTRPQKNGLCDYSSTFCFIPSASRHLGSSVSCKFVCGGKTQEKAFQFKAIQAKPRFIEPISISLCDSGNVQLLATLERFYPKEGIKVTWRCNKEKPPETNAPMDELITHPDNTFTVRSKYEIPGDQFKDPDFKVCVSWNHDSMEKAESREVSVKDFPWRPTMDDIPLQSERENNKLRLSCNISNYFPDALTVSWFGKKKGSQELFPVTGNDIYVIQKPQSERGTNYTYKCKACLVLPVPESTEQEMEYICRVGHPSLKEPIQGGTGPVQKYDLGEKRSFIVHHIQGPQRWQEGEKVTLYGTALYCKRDVQVTWIVTERDGTIREIPDVTKDTEEKLGANDYVACRERTEQSDHKGLIDITTSLSFTASVSRHKSMSLKCKFVCDGKSSEKLFQYKDLYVKPKRLKPIELSLLENGEVLCSLSLQQFYPKTMQISWGAGVPPSYDKMESAEEVTDSGLTYDLLSKCRIPGRLLRDPDFTVRASWKHEFMSDWESTQLSLRDPGFPWKPVVQNIPLPNLFAYNPVTLMCQVSNIFPESVTVKWFRREKDGEDLFPVSHSEKYKIPEVTLEKQEDETFQCRARLTFTPTVSSEHGAEFICRVEHPSLEKPEERRAGPLHIEEEKKFISVEEQKFIVKDIQGPDKWTLGKEVTLYAMASYCPKDIGVIWIIRERDGKVWEICDTPTERGKKPTAPGPRRYAVTRESTDPSDKEGLIHVTSSMRFTPSVSAHSGVSLMCRFVCDGKTEEREFKPRALYAKPKLLEPIKPEWCNNEKVKFSLNLGKFYPKDVEISWTSGVGASQKKKKPTDQLQENPNRTFNIQSTCTISQRSFRDPTVKVCVSWKHESMGNPESREFSLQDLGDIWRPIVEAIPLHQIVVGRQVALQYRISGYFPDALTVSWYKKEKGREEPVPITGEGKYGIPDSVTKEMGDGTLTRTESLAFSPSLSEEHGAEFICRVAHPILQEPIEKSSGPLFVWAKPKPLGDIKPTLCGAGEVLLSFSLGSFYPKDLTISWACGVGDSQQLQESTDQLQENPDLTFSIHSGCRIPGNLFHNPTFRVCVRWNHGSMGNPESKEFTLKDLGPEAHPIVLPQPETDGKPQPVLIPQPETDGKPQPVLTSQPETDGKPRPVLIPQPETDGKPRPVVIPQPETDGKPRPVLIPQPETDGKPRPVLIPQPETDGKPQPVLIPQPETDGKPQPVLIPQPETDGKPRPVVIPQPETDGKPQPVLIPQPETDGKPRPVLIPQPETDGKPRPVLIPQPETDGKHRPVLTPQPETDGKHRPVLTPQPETDRKPQPVLIPQPETDGEPQPVVIPQPETDGKPQSVLIPQPETDGKPQPVLIPQPETDVKHRPVLTPQPETDGEPQPVLIPQPETDGKPQPVLIPQPETDGKHRPVLTPQPETDGKPQPVLIPQPETDGEPQPVVIPHIQETDGKPWPEVIPQPETDGEPQPVVIPHIQETDGKPWPEVIPQPETDGKPQSVLIPQPETDGKPQSVLIPQPETDGKPQSVLIPQPETDGEPQPVLIPHIQATDGKPWPEVIPQPETDGESRPEEEREKARPQMPQPVTITLCCDSGNVLFSLKLRSFYPKEIQTEWHLIAGKNKNKLPSAPSFTKNPDLTWNIESNSTIPGHRIKDPKSRVSVTWKHETMEGPETQEISVLDPDFPRAPELGEILSPRLVPGKEATLQCKISGCHPAALTVSWYRREEGNQEWVPVSSGEKYKTPRLREDYKNFSCTAILSFTPSPLTDNGVEFICMVGHPTLERSIWRGTGPLRVQEQWDEAPGAELGPTNPAMESEHELMDTT</sequence>
<keyword evidence="3" id="KW-1133">Transmembrane helix</keyword>
<feature type="domain" description="Ig-like" evidence="5">
    <location>
        <begin position="17"/>
        <end position="129"/>
    </location>
</feature>
<feature type="domain" description="Ig-like" evidence="5">
    <location>
        <begin position="509"/>
        <end position="611"/>
    </location>
</feature>
<gene>
    <name evidence="8" type="primary">cd274l</name>
    <name evidence="7" type="synonym">LOC100487648</name>
</gene>
<dbReference type="InterPro" id="IPR036179">
    <property type="entry name" value="Ig-like_dom_sf"/>
</dbReference>
<dbReference type="FunFam" id="2.60.40.10:FF:002115">
    <property type="entry name" value="Uncharacterized LOC100216153"/>
    <property type="match status" value="1"/>
</dbReference>
<dbReference type="AGR" id="Xenbase:XB-GENE-29078851"/>
<dbReference type="PROSITE" id="PS50835">
    <property type="entry name" value="IG_LIKE"/>
    <property type="match status" value="7"/>
</dbReference>
<evidence type="ECO:0000256" key="3">
    <source>
        <dbReference type="SAM" id="Phobius"/>
    </source>
</evidence>
<dbReference type="CTD" id="100487648"/>
<dbReference type="CDD" id="cd00098">
    <property type="entry name" value="IgC1"/>
    <property type="match status" value="3"/>
</dbReference>
<dbReference type="InterPro" id="IPR013106">
    <property type="entry name" value="Ig_V-set"/>
</dbReference>
<dbReference type="RefSeq" id="XP_017945400.2">
    <property type="nucleotide sequence ID" value="XM_018089911.2"/>
</dbReference>
<dbReference type="Gene3D" id="2.60.40.10">
    <property type="entry name" value="Immunoglobulins"/>
    <property type="match status" value="11"/>
</dbReference>
<dbReference type="InterPro" id="IPR050380">
    <property type="entry name" value="Immune_Resp_Modulators"/>
</dbReference>
<feature type="region of interest" description="Disordered" evidence="2">
    <location>
        <begin position="1031"/>
        <end position="1057"/>
    </location>
</feature>
<protein>
    <submittedName>
        <fullName evidence="7">Uncharacterized protein LOC100487648</fullName>
    </submittedName>
</protein>
<evidence type="ECO:0000259" key="5">
    <source>
        <dbReference type="PROSITE" id="PS50835"/>
    </source>
</evidence>
<dbReference type="InterPro" id="IPR013783">
    <property type="entry name" value="Ig-like_fold"/>
</dbReference>
<dbReference type="SUPFAM" id="SSF48726">
    <property type="entry name" value="Immunoglobulin"/>
    <property type="match status" value="7"/>
</dbReference>
<dbReference type="InterPro" id="IPR003006">
    <property type="entry name" value="Ig/MHC_CS"/>
</dbReference>
<organism evidence="6 7">
    <name type="scientific">Xenopus tropicalis</name>
    <name type="common">Western clawed frog</name>
    <name type="synonym">Silurana tropicalis</name>
    <dbReference type="NCBI Taxonomy" id="8364"/>
    <lineage>
        <taxon>Eukaryota</taxon>
        <taxon>Metazoa</taxon>
        <taxon>Chordata</taxon>
        <taxon>Craniata</taxon>
        <taxon>Vertebrata</taxon>
        <taxon>Euteleostomi</taxon>
        <taxon>Amphibia</taxon>
        <taxon>Batrachia</taxon>
        <taxon>Anura</taxon>
        <taxon>Pipoidea</taxon>
        <taxon>Pipidae</taxon>
        <taxon>Xenopodinae</taxon>
        <taxon>Xenopus</taxon>
        <taxon>Silurana</taxon>
    </lineage>
</organism>
<keyword evidence="1" id="KW-0393">Immunoglobulin domain</keyword>
<evidence type="ECO:0000256" key="2">
    <source>
        <dbReference type="SAM" id="MobiDB-lite"/>
    </source>
</evidence>
<dbReference type="FunFam" id="2.60.40.10:FF:001726">
    <property type="entry name" value="Signal-regulatory protein beta 3"/>
    <property type="match status" value="1"/>
</dbReference>
<dbReference type="PROSITE" id="PS00290">
    <property type="entry name" value="IG_MHC"/>
    <property type="match status" value="3"/>
</dbReference>
<feature type="domain" description="Ig-like" evidence="5">
    <location>
        <begin position="291"/>
        <end position="395"/>
    </location>
</feature>
<feature type="transmembrane region" description="Helical" evidence="3">
    <location>
        <begin position="245"/>
        <end position="267"/>
    </location>
</feature>
<feature type="chain" id="PRO_5035269182" evidence="4">
    <location>
        <begin position="21"/>
        <end position="2151"/>
    </location>
</feature>
<name>A0A8J0T0T8_XENTR</name>
<evidence type="ECO:0000313" key="7">
    <source>
        <dbReference type="RefSeq" id="XP_017945400.2"/>
    </source>
</evidence>
<dbReference type="InterPro" id="IPR007110">
    <property type="entry name" value="Ig-like_dom"/>
</dbReference>
<dbReference type="PANTHER" id="PTHR23411">
    <property type="entry name" value="TAPASIN"/>
    <property type="match status" value="1"/>
</dbReference>
<keyword evidence="3" id="KW-0812">Transmembrane</keyword>
<dbReference type="SMART" id="SM00407">
    <property type="entry name" value="IGc1"/>
    <property type="match status" value="5"/>
</dbReference>
<feature type="compositionally biased region" description="Basic and acidic residues" evidence="2">
    <location>
        <begin position="1894"/>
        <end position="1906"/>
    </location>
</feature>
<feature type="domain" description="Ig-like" evidence="5">
    <location>
        <begin position="1212"/>
        <end position="1314"/>
    </location>
</feature>
<feature type="domain" description="Ig-like" evidence="5">
    <location>
        <begin position="856"/>
        <end position="962"/>
    </location>
</feature>
<feature type="domain" description="Ig-like" evidence="5">
    <location>
        <begin position="134"/>
        <end position="225"/>
    </location>
</feature>
<evidence type="ECO:0000256" key="1">
    <source>
        <dbReference type="ARBA" id="ARBA00023319"/>
    </source>
</evidence>
<dbReference type="Proteomes" id="UP000008143">
    <property type="component" value="Chromosome 9"/>
</dbReference>
<feature type="signal peptide" evidence="4">
    <location>
        <begin position="1"/>
        <end position="20"/>
    </location>
</feature>
<dbReference type="Pfam" id="PF07654">
    <property type="entry name" value="C1-set"/>
    <property type="match status" value="4"/>
</dbReference>
<dbReference type="Pfam" id="PF07686">
    <property type="entry name" value="V-set"/>
    <property type="match status" value="1"/>
</dbReference>
<feature type="region of interest" description="Disordered" evidence="2">
    <location>
        <begin position="2128"/>
        <end position="2151"/>
    </location>
</feature>
<feature type="region of interest" description="Disordered" evidence="2">
    <location>
        <begin position="1431"/>
        <end position="1909"/>
    </location>
</feature>
<feature type="domain" description="Ig-like" evidence="5">
    <location>
        <begin position="2009"/>
        <end position="2114"/>
    </location>
</feature>
<dbReference type="InterPro" id="IPR003599">
    <property type="entry name" value="Ig_sub"/>
</dbReference>
<dbReference type="KEGG" id="xtr:100487648"/>
<dbReference type="SMART" id="SM00406">
    <property type="entry name" value="IGv"/>
    <property type="match status" value="1"/>
</dbReference>
<dbReference type="SMART" id="SM00409">
    <property type="entry name" value="IG"/>
    <property type="match status" value="4"/>
</dbReference>
<evidence type="ECO:0000313" key="8">
    <source>
        <dbReference type="Xenbase" id="XB-GENE-29078851"/>
    </source>
</evidence>
<dbReference type="FunFam" id="2.60.40.10:FF:001774">
    <property type="entry name" value="Uncharacterized LOC100216153"/>
    <property type="match status" value="4"/>
</dbReference>
<dbReference type="FunFam" id="2.60.40.10:FF:001931">
    <property type="entry name" value="Uncharacterized LOC100216153"/>
    <property type="match status" value="3"/>
</dbReference>
<dbReference type="InterPro" id="IPR003597">
    <property type="entry name" value="Ig_C1-set"/>
</dbReference>
<dbReference type="OrthoDB" id="10043043at2759"/>
<proteinExistence type="predicted"/>
<evidence type="ECO:0000256" key="4">
    <source>
        <dbReference type="SAM" id="SignalP"/>
    </source>
</evidence>